<dbReference type="InterPro" id="IPR006685">
    <property type="entry name" value="MscS_channel_2nd"/>
</dbReference>
<dbReference type="EMBL" id="JACBGI020000005">
    <property type="protein sequence ID" value="MBF6057602.1"/>
    <property type="molecule type" value="Genomic_DNA"/>
</dbReference>
<organism evidence="14 15">
    <name type="scientific">Thiomicrorhabdus heinhorstiae</name>
    <dbReference type="NCBI Taxonomy" id="2748010"/>
    <lineage>
        <taxon>Bacteria</taxon>
        <taxon>Pseudomonadati</taxon>
        <taxon>Pseudomonadota</taxon>
        <taxon>Gammaproteobacteria</taxon>
        <taxon>Thiotrichales</taxon>
        <taxon>Piscirickettsiaceae</taxon>
        <taxon>Thiomicrorhabdus</taxon>
    </lineage>
</organism>
<comment type="subcellular location">
    <subcellularLocation>
        <location evidence="1">Cell membrane</location>
        <topology evidence="1">Multi-pass membrane protein</topology>
    </subcellularLocation>
</comment>
<evidence type="ECO:0000256" key="4">
    <source>
        <dbReference type="ARBA" id="ARBA00022692"/>
    </source>
</evidence>
<proteinExistence type="inferred from homology"/>
<dbReference type="Gene3D" id="3.30.70.100">
    <property type="match status" value="1"/>
</dbReference>
<dbReference type="Pfam" id="PF21088">
    <property type="entry name" value="MS_channel_1st"/>
    <property type="match status" value="1"/>
</dbReference>
<keyword evidence="4 9" id="KW-0812">Transmembrane</keyword>
<evidence type="ECO:0000256" key="9">
    <source>
        <dbReference type="SAM" id="Phobius"/>
    </source>
</evidence>
<reference evidence="14 15" key="1">
    <citation type="submission" date="2020-06" db="EMBL/GenBank/DDBJ databases">
        <authorList>
            <person name="Scott K."/>
        </authorList>
    </citation>
    <scope>NUCLEOTIDE SEQUENCE [LARGE SCALE GENOMIC DNA]</scope>
    <source>
        <strain evidence="14 15">HH1</strain>
    </source>
</reference>
<dbReference type="SUPFAM" id="SSF82689">
    <property type="entry name" value="Mechanosensitive channel protein MscS (YggB), C-terminal domain"/>
    <property type="match status" value="1"/>
</dbReference>
<dbReference type="PANTHER" id="PTHR30347">
    <property type="entry name" value="POTASSIUM CHANNEL RELATED"/>
    <property type="match status" value="1"/>
</dbReference>
<protein>
    <submittedName>
        <fullName evidence="14">Mechanosensitive ion channel</fullName>
    </submittedName>
</protein>
<reference evidence="14 15" key="2">
    <citation type="submission" date="2020-11" db="EMBL/GenBank/DDBJ databases">
        <title>Sulfur oxidizing isolate from Hospital Hole Sinkhole.</title>
        <authorList>
            <person name="Scott K.M."/>
        </authorList>
    </citation>
    <scope>NUCLEOTIDE SEQUENCE [LARGE SCALE GENOMIC DNA]</scope>
    <source>
        <strain evidence="14 15">HH1</strain>
    </source>
</reference>
<dbReference type="InterPro" id="IPR010920">
    <property type="entry name" value="LSM_dom_sf"/>
</dbReference>
<dbReference type="Pfam" id="PF21082">
    <property type="entry name" value="MS_channel_3rd"/>
    <property type="match status" value="1"/>
</dbReference>
<evidence type="ECO:0000256" key="2">
    <source>
        <dbReference type="ARBA" id="ARBA00008017"/>
    </source>
</evidence>
<dbReference type="InterPro" id="IPR052702">
    <property type="entry name" value="MscS-like_channel"/>
</dbReference>
<dbReference type="SUPFAM" id="SSF82861">
    <property type="entry name" value="Mechanosensitive channel protein MscS (YggB), transmembrane region"/>
    <property type="match status" value="1"/>
</dbReference>
<feature type="region of interest" description="Disordered" evidence="8">
    <location>
        <begin position="1"/>
        <end position="41"/>
    </location>
</feature>
<comment type="caution">
    <text evidence="14">The sequence shown here is derived from an EMBL/GenBank/DDBJ whole genome shotgun (WGS) entry which is preliminary data.</text>
</comment>
<feature type="transmembrane region" description="Helical" evidence="9">
    <location>
        <begin position="524"/>
        <end position="545"/>
    </location>
</feature>
<feature type="transmembrane region" description="Helical" evidence="9">
    <location>
        <begin position="639"/>
        <end position="657"/>
    </location>
</feature>
<evidence type="ECO:0000259" key="10">
    <source>
        <dbReference type="Pfam" id="PF00924"/>
    </source>
</evidence>
<evidence type="ECO:0000313" key="14">
    <source>
        <dbReference type="EMBL" id="MBF6057602.1"/>
    </source>
</evidence>
<evidence type="ECO:0000256" key="5">
    <source>
        <dbReference type="ARBA" id="ARBA00022989"/>
    </source>
</evidence>
<dbReference type="PANTHER" id="PTHR30347:SF1">
    <property type="entry name" value="MECHANOSENSITIVE CHANNEL MSCK"/>
    <property type="match status" value="1"/>
</dbReference>
<keyword evidence="7" id="KW-0175">Coiled coil</keyword>
<feature type="transmembrane region" description="Helical" evidence="9">
    <location>
        <begin position="610"/>
        <end position="627"/>
    </location>
</feature>
<feature type="transmembrane region" description="Helical" evidence="9">
    <location>
        <begin position="836"/>
        <end position="856"/>
    </location>
</feature>
<dbReference type="InterPro" id="IPR025692">
    <property type="entry name" value="MscS_IM_dom1"/>
</dbReference>
<feature type="transmembrane region" description="Helical" evidence="9">
    <location>
        <begin position="911"/>
        <end position="939"/>
    </location>
</feature>
<evidence type="ECO:0000256" key="8">
    <source>
        <dbReference type="SAM" id="MobiDB-lite"/>
    </source>
</evidence>
<evidence type="ECO:0000256" key="7">
    <source>
        <dbReference type="SAM" id="Coils"/>
    </source>
</evidence>
<dbReference type="Gene3D" id="1.10.287.1260">
    <property type="match status" value="1"/>
</dbReference>
<dbReference type="InterPro" id="IPR049278">
    <property type="entry name" value="MS_channel_C"/>
</dbReference>
<evidence type="ECO:0000259" key="11">
    <source>
        <dbReference type="Pfam" id="PF12794"/>
    </source>
</evidence>
<dbReference type="InterPro" id="IPR023408">
    <property type="entry name" value="MscS_beta-dom_sf"/>
</dbReference>
<name>A0ABS0BZS8_9GAMM</name>
<dbReference type="InterPro" id="IPR049142">
    <property type="entry name" value="MS_channel_1st"/>
</dbReference>
<dbReference type="RefSeq" id="WP_185977746.1">
    <property type="nucleotide sequence ID" value="NZ_JACBGI020000005.1"/>
</dbReference>
<gene>
    <name evidence="14" type="ORF">H8792_004540</name>
</gene>
<dbReference type="InterPro" id="IPR011014">
    <property type="entry name" value="MscS_channel_TM-2"/>
</dbReference>
<feature type="domain" description="Mechanosensitive ion channel MscS C-terminal" evidence="12">
    <location>
        <begin position="1000"/>
        <end position="1083"/>
    </location>
</feature>
<keyword evidence="5 9" id="KW-1133">Transmembrane helix</keyword>
<evidence type="ECO:0000256" key="3">
    <source>
        <dbReference type="ARBA" id="ARBA00022475"/>
    </source>
</evidence>
<dbReference type="Gene3D" id="2.30.30.60">
    <property type="match status" value="1"/>
</dbReference>
<evidence type="ECO:0000259" key="13">
    <source>
        <dbReference type="Pfam" id="PF21088"/>
    </source>
</evidence>
<sequence>MAADNTSPKASESWVESQTVDTLSQELKQADQLSDDQKQSLSSQLDNANNWIIESRQSQQTLLQLEQSLAKAAITIKEQQEAQKTLQNRLKNPPEEAPVELNALISALHTANDELDEADSNLLNWDSTLNQYLSMATDGANQQNQMESIITQLKEGAEKIQTEGASDLNLAIQNLALKARLQALETSLQLINFQMDNLGRLTELAQVQRDYWATRKALAQKNSEQLQVQLQTLKTAEAEQALKETIATGIGAQNPLYPVQQNIISQQKEKADLIRLEQQIGQKINASNDAIATIKLHFSRDKQIVALQGSRETIAQVLHKRLETLTAFEVSQREISRTKDRINEAVLNQLLLSEKLRELQQRTTEELLIEQLGPSGYQLSLDSEGKPGKIALDLINQYVQSAKDLQNLYPGYISKLAELNATYNQQLEQVNSYSRFLNDHLLWLPNIGLIDLLKAQNLQDSLNWLLSFDKIAALSKDSYQVAANYLPQIILWLLILVALLLGRRRFIAAQSHLALQLASIRTDAFRYSLQALTYTLLLALPLPWFMLVAGKLLSLSDQAHDFTTGVSNGLLDAGLLVLVLNILKEVCRKDGLAERHFHWKESVRSSLQRELRWAIPLGALLILAVDVTTDSSGPADTQLIGRIAFLGLMIAFTLLIYRLWSGKSLIMRDFKNSQQHAAWLQLHFIWFPLSLMFPLLMIWSTAYGYYYSSLVVADKINWTLATVLSLYLIRELFLRSLYLSERKQLYAEHLQKRQAQLAQQKENAPASELPIPEEPEMDYEKLSKQVRQALNLSFILAFIAAAWMTWGDLISALNLINDTPLSITKSQIIDGVVQQVPLTLGDLIIGIALGAMTLLLSKDLPGLLEYLLLQHLPISRAARYAITSLTQYLIAIIGFVVIFRSLGIEWSNIQWLVAALSVGLGFGLQEIVANFVSGIILLFEQPMRVGDIVTVDDVTGKVSKIRIRATTIVTWDRQELVIPNKQIITGKFINWSLSDSVTRIKIDVGIAYGSDVNLAQKLIKETATSHHLVLKEPEPSVIFDGFGDSALLLSLRAYIDDLEKLLQTRSELNNAINDTLNRAGIVIAFPQQDVHFDTTQPLEIHLNRKPAGKTSDNKEN</sequence>
<accession>A0ABS0BZS8</accession>
<keyword evidence="15" id="KW-1185">Reference proteome</keyword>
<feature type="domain" description="Mechanosensitive ion channel transmembrane helices 2/3" evidence="13">
    <location>
        <begin position="886"/>
        <end position="925"/>
    </location>
</feature>
<feature type="transmembrane region" description="Helical" evidence="9">
    <location>
        <begin position="877"/>
        <end position="899"/>
    </location>
</feature>
<feature type="transmembrane region" description="Helical" evidence="9">
    <location>
        <begin position="485"/>
        <end position="503"/>
    </location>
</feature>
<keyword evidence="6 9" id="KW-0472">Membrane</keyword>
<evidence type="ECO:0000256" key="1">
    <source>
        <dbReference type="ARBA" id="ARBA00004651"/>
    </source>
</evidence>
<feature type="domain" description="Mechanosensitive ion channel inner membrane" evidence="11">
    <location>
        <begin position="489"/>
        <end position="819"/>
    </location>
</feature>
<feature type="compositionally biased region" description="Polar residues" evidence="8">
    <location>
        <begin position="1"/>
        <end position="26"/>
    </location>
</feature>
<dbReference type="Pfam" id="PF12794">
    <property type="entry name" value="MscS_TM"/>
    <property type="match status" value="1"/>
</dbReference>
<dbReference type="Pfam" id="PF00924">
    <property type="entry name" value="MS_channel_2nd"/>
    <property type="match status" value="1"/>
</dbReference>
<feature type="coiled-coil region" evidence="7">
    <location>
        <begin position="1051"/>
        <end position="1078"/>
    </location>
</feature>
<evidence type="ECO:0000256" key="6">
    <source>
        <dbReference type="ARBA" id="ARBA00023136"/>
    </source>
</evidence>
<evidence type="ECO:0000259" key="12">
    <source>
        <dbReference type="Pfam" id="PF21082"/>
    </source>
</evidence>
<feature type="transmembrane region" description="Helical" evidence="9">
    <location>
        <begin position="678"/>
        <end position="699"/>
    </location>
</feature>
<comment type="similarity">
    <text evidence="2">Belongs to the MscS (TC 1.A.23) family.</text>
</comment>
<feature type="domain" description="Mechanosensitive ion channel MscS" evidence="10">
    <location>
        <begin position="927"/>
        <end position="992"/>
    </location>
</feature>
<keyword evidence="3" id="KW-1003">Cell membrane</keyword>
<feature type="transmembrane region" description="Helical" evidence="9">
    <location>
        <begin position="565"/>
        <end position="583"/>
    </location>
</feature>
<dbReference type="SUPFAM" id="SSF50182">
    <property type="entry name" value="Sm-like ribonucleoproteins"/>
    <property type="match status" value="1"/>
</dbReference>
<feature type="transmembrane region" description="Helical" evidence="9">
    <location>
        <begin position="789"/>
        <end position="816"/>
    </location>
</feature>
<evidence type="ECO:0000313" key="15">
    <source>
        <dbReference type="Proteomes" id="UP001193680"/>
    </source>
</evidence>
<dbReference type="InterPro" id="IPR011066">
    <property type="entry name" value="MscS_channel_C_sf"/>
</dbReference>
<dbReference type="Proteomes" id="UP001193680">
    <property type="component" value="Unassembled WGS sequence"/>
</dbReference>